<protein>
    <submittedName>
        <fullName evidence="2">Uncharacterized protein</fullName>
    </submittedName>
</protein>
<accession>A0A3B0SYM2</accession>
<gene>
    <name evidence="2" type="ORF">MNBD_ACTINO01-1051</name>
</gene>
<reference evidence="2" key="1">
    <citation type="submission" date="2018-06" db="EMBL/GenBank/DDBJ databases">
        <authorList>
            <person name="Zhirakovskaya E."/>
        </authorList>
    </citation>
    <scope>NUCLEOTIDE SEQUENCE</scope>
</reference>
<feature type="region of interest" description="Disordered" evidence="1">
    <location>
        <begin position="100"/>
        <end position="126"/>
    </location>
</feature>
<proteinExistence type="predicted"/>
<organism evidence="2">
    <name type="scientific">hydrothermal vent metagenome</name>
    <dbReference type="NCBI Taxonomy" id="652676"/>
    <lineage>
        <taxon>unclassified sequences</taxon>
        <taxon>metagenomes</taxon>
        <taxon>ecological metagenomes</taxon>
    </lineage>
</organism>
<evidence type="ECO:0000256" key="1">
    <source>
        <dbReference type="SAM" id="MobiDB-lite"/>
    </source>
</evidence>
<dbReference type="EMBL" id="UOEI01000672">
    <property type="protein sequence ID" value="VAW09053.1"/>
    <property type="molecule type" value="Genomic_DNA"/>
</dbReference>
<dbReference type="AlphaFoldDB" id="A0A3B0SYM2"/>
<name>A0A3B0SYM2_9ZZZZ</name>
<sequence length="126" mass="14322">SGVAPDDEPDLEGVRSLLAQMSVDALLITDDNARKRLLTAQQVYNNINIAVMSTNDSAHAIAWVVNKEVGAVAGAVMRGAKQPDEMKETDEYADLIHMKTEEWRQDEEERRRAWREEQERRRSTDP</sequence>
<feature type="non-terminal residue" evidence="2">
    <location>
        <position position="1"/>
    </location>
</feature>
<evidence type="ECO:0000313" key="2">
    <source>
        <dbReference type="EMBL" id="VAW09053.1"/>
    </source>
</evidence>